<evidence type="ECO:0000313" key="6">
    <source>
        <dbReference type="Proteomes" id="UP000597444"/>
    </source>
</evidence>
<evidence type="ECO:0000256" key="1">
    <source>
        <dbReference type="ARBA" id="ARBA00023015"/>
    </source>
</evidence>
<dbReference type="PANTHER" id="PTHR46796">
    <property type="entry name" value="HTH-TYPE TRANSCRIPTIONAL ACTIVATOR RHAS-RELATED"/>
    <property type="match status" value="1"/>
</dbReference>
<evidence type="ECO:0000256" key="2">
    <source>
        <dbReference type="ARBA" id="ARBA00023125"/>
    </source>
</evidence>
<feature type="domain" description="HTH araC/xylS-type" evidence="4">
    <location>
        <begin position="31"/>
        <end position="128"/>
    </location>
</feature>
<dbReference type="EMBL" id="BNJK01000002">
    <property type="protein sequence ID" value="GHO97836.1"/>
    <property type="molecule type" value="Genomic_DNA"/>
</dbReference>
<reference evidence="5" key="1">
    <citation type="submission" date="2020-10" db="EMBL/GenBank/DDBJ databases">
        <title>Taxonomic study of unclassified bacteria belonging to the class Ktedonobacteria.</title>
        <authorList>
            <person name="Yabe S."/>
            <person name="Wang C.M."/>
            <person name="Zheng Y."/>
            <person name="Sakai Y."/>
            <person name="Cavaletti L."/>
            <person name="Monciardini P."/>
            <person name="Donadio S."/>
        </authorList>
    </citation>
    <scope>NUCLEOTIDE SEQUENCE</scope>
    <source>
        <strain evidence="5">ID150040</strain>
    </source>
</reference>
<dbReference type="PROSITE" id="PS01124">
    <property type="entry name" value="HTH_ARAC_FAMILY_2"/>
    <property type="match status" value="1"/>
</dbReference>
<evidence type="ECO:0000256" key="3">
    <source>
        <dbReference type="ARBA" id="ARBA00023163"/>
    </source>
</evidence>
<organism evidence="5 6">
    <name type="scientific">Reticulibacter mediterranei</name>
    <dbReference type="NCBI Taxonomy" id="2778369"/>
    <lineage>
        <taxon>Bacteria</taxon>
        <taxon>Bacillati</taxon>
        <taxon>Chloroflexota</taxon>
        <taxon>Ktedonobacteria</taxon>
        <taxon>Ktedonobacterales</taxon>
        <taxon>Reticulibacteraceae</taxon>
        <taxon>Reticulibacter</taxon>
    </lineage>
</organism>
<dbReference type="InterPro" id="IPR050204">
    <property type="entry name" value="AraC_XylS_family_regulators"/>
</dbReference>
<proteinExistence type="predicted"/>
<evidence type="ECO:0000259" key="4">
    <source>
        <dbReference type="PROSITE" id="PS01124"/>
    </source>
</evidence>
<name>A0A8J3IZ12_9CHLR</name>
<keyword evidence="1" id="KW-0805">Transcription regulation</keyword>
<keyword evidence="3" id="KW-0804">Transcription</keyword>
<evidence type="ECO:0000313" key="5">
    <source>
        <dbReference type="EMBL" id="GHO97836.1"/>
    </source>
</evidence>
<accession>A0A8J3IZ12</accession>
<dbReference type="Pfam" id="PF12833">
    <property type="entry name" value="HTH_18"/>
    <property type="match status" value="1"/>
</dbReference>
<gene>
    <name evidence="5" type="ORF">KSF_078840</name>
</gene>
<sequence>MLLHLFAPLLLSHAENAEALPQLGREHPAVRCTKEYLQAHYTEEIALQELAKETHLSPFHLSRIFRQAVGLPPHAYQMQLRLARAKTLLAQGFDVSYVAHETGFFDQTHFTRHFKRRYLMTPGIYRKTARLY</sequence>
<dbReference type="SUPFAM" id="SSF46689">
    <property type="entry name" value="Homeodomain-like"/>
    <property type="match status" value="2"/>
</dbReference>
<dbReference type="GO" id="GO:0043565">
    <property type="term" value="F:sequence-specific DNA binding"/>
    <property type="evidence" value="ECO:0007669"/>
    <property type="project" value="InterPro"/>
</dbReference>
<dbReference type="SMART" id="SM00342">
    <property type="entry name" value="HTH_ARAC"/>
    <property type="match status" value="1"/>
</dbReference>
<dbReference type="InterPro" id="IPR018060">
    <property type="entry name" value="HTH_AraC"/>
</dbReference>
<dbReference type="GO" id="GO:0003700">
    <property type="term" value="F:DNA-binding transcription factor activity"/>
    <property type="evidence" value="ECO:0007669"/>
    <property type="project" value="InterPro"/>
</dbReference>
<protein>
    <recommendedName>
        <fullName evidence="4">HTH araC/xylS-type domain-containing protein</fullName>
    </recommendedName>
</protein>
<dbReference type="Gene3D" id="1.10.10.60">
    <property type="entry name" value="Homeodomain-like"/>
    <property type="match status" value="2"/>
</dbReference>
<keyword evidence="2" id="KW-0238">DNA-binding</keyword>
<dbReference type="PANTHER" id="PTHR46796:SF2">
    <property type="entry name" value="TRANSCRIPTIONAL REGULATORY PROTEIN"/>
    <property type="match status" value="1"/>
</dbReference>
<comment type="caution">
    <text evidence="5">The sequence shown here is derived from an EMBL/GenBank/DDBJ whole genome shotgun (WGS) entry which is preliminary data.</text>
</comment>
<dbReference type="AlphaFoldDB" id="A0A8J3IZ12"/>
<keyword evidence="6" id="KW-1185">Reference proteome</keyword>
<dbReference type="Proteomes" id="UP000597444">
    <property type="component" value="Unassembled WGS sequence"/>
</dbReference>
<dbReference type="InterPro" id="IPR009057">
    <property type="entry name" value="Homeodomain-like_sf"/>
</dbReference>